<dbReference type="InterPro" id="IPR000719">
    <property type="entry name" value="Prot_kinase_dom"/>
</dbReference>
<reference evidence="4" key="1">
    <citation type="submission" date="2022-11" db="UniProtKB">
        <authorList>
            <consortium name="WormBaseParasite"/>
        </authorList>
    </citation>
    <scope>IDENTIFICATION</scope>
</reference>
<dbReference type="AlphaFoldDB" id="A0A914Y2H0"/>
<organism evidence="3 4">
    <name type="scientific">Panagrolaimus superbus</name>
    <dbReference type="NCBI Taxonomy" id="310955"/>
    <lineage>
        <taxon>Eukaryota</taxon>
        <taxon>Metazoa</taxon>
        <taxon>Ecdysozoa</taxon>
        <taxon>Nematoda</taxon>
        <taxon>Chromadorea</taxon>
        <taxon>Rhabditida</taxon>
        <taxon>Tylenchina</taxon>
        <taxon>Panagrolaimomorpha</taxon>
        <taxon>Panagrolaimoidea</taxon>
        <taxon>Panagrolaimidae</taxon>
        <taxon>Panagrolaimus</taxon>
    </lineage>
</organism>
<dbReference type="WBParaSite" id="PSU_v2.g13645.t1">
    <property type="protein sequence ID" value="PSU_v2.g13645.t1"/>
    <property type="gene ID" value="PSU_v2.g13645"/>
</dbReference>
<evidence type="ECO:0000313" key="4">
    <source>
        <dbReference type="WBParaSite" id="PSU_v2.g13645.t1"/>
    </source>
</evidence>
<evidence type="ECO:0000259" key="2">
    <source>
        <dbReference type="PROSITE" id="PS50011"/>
    </source>
</evidence>
<dbReference type="Gene3D" id="1.10.510.10">
    <property type="entry name" value="Transferase(Phosphotransferase) domain 1"/>
    <property type="match status" value="1"/>
</dbReference>
<dbReference type="GO" id="GO:0004672">
    <property type="term" value="F:protein kinase activity"/>
    <property type="evidence" value="ECO:0007669"/>
    <property type="project" value="InterPro"/>
</dbReference>
<feature type="region of interest" description="Disordered" evidence="1">
    <location>
        <begin position="360"/>
        <end position="429"/>
    </location>
</feature>
<evidence type="ECO:0000313" key="3">
    <source>
        <dbReference type="Proteomes" id="UP000887577"/>
    </source>
</evidence>
<dbReference type="SUPFAM" id="SSF56112">
    <property type="entry name" value="Protein kinase-like (PK-like)"/>
    <property type="match status" value="1"/>
</dbReference>
<dbReference type="InterPro" id="IPR050235">
    <property type="entry name" value="CK1_Ser-Thr_kinase"/>
</dbReference>
<protein>
    <submittedName>
        <fullName evidence="4">Protein kinase domain-containing protein</fullName>
    </submittedName>
</protein>
<sequence length="429" mass="49901">MLEKSFFTTIVENIDSKVQRFLKIEASEKQKPGIPSLNRDVKFLSNATKTKRMDHFLKFIEKFSFPGRFNAYIFELGGLPLSDIRTKLFNGELFSRGCFARICLLSLRAIHDVHYNFFIHRDIRPSNFLTSYGTNKKGFLYLINFSISYDFSDDSLYSSKVVSLIQSRRPPKLPWINCCYQSRDYHEGRLGSRHNDIESWLYTMMFFYDSKCLPWDSVKTERELLTYKELLNSGYYEGEFKDFDKYLHVMLNHLNQHLNSAAIDFPFYFSVLKLMCKEWNIAWPMVIFDWDRPFKDFTNLPKLTPVKKKAAEKNETILPKHIPFVSSSIPSFTKRKDITSSTTTTTTAVSPAVMTAIAKSPNNNYNAKSKQTQEFVTQNTEETTSKMKDAAVENEILEEKTAKSDRFLHEDENSSGAKDIDEEFAPKKD</sequence>
<proteinExistence type="predicted"/>
<dbReference type="InterPro" id="IPR011009">
    <property type="entry name" value="Kinase-like_dom_sf"/>
</dbReference>
<feature type="compositionally biased region" description="Polar residues" evidence="1">
    <location>
        <begin position="360"/>
        <end position="382"/>
    </location>
</feature>
<evidence type="ECO:0000256" key="1">
    <source>
        <dbReference type="SAM" id="MobiDB-lite"/>
    </source>
</evidence>
<dbReference type="PANTHER" id="PTHR11909">
    <property type="entry name" value="CASEIN KINASE-RELATED"/>
    <property type="match status" value="1"/>
</dbReference>
<dbReference type="PROSITE" id="PS50011">
    <property type="entry name" value="PROTEIN_KINASE_DOM"/>
    <property type="match status" value="1"/>
</dbReference>
<feature type="domain" description="Protein kinase" evidence="2">
    <location>
        <begin position="1"/>
        <end position="376"/>
    </location>
</feature>
<name>A0A914Y2H0_9BILA</name>
<accession>A0A914Y2H0</accession>
<dbReference type="Proteomes" id="UP000887577">
    <property type="component" value="Unplaced"/>
</dbReference>
<feature type="compositionally biased region" description="Basic and acidic residues" evidence="1">
    <location>
        <begin position="383"/>
        <end position="412"/>
    </location>
</feature>
<dbReference type="GO" id="GO:0005524">
    <property type="term" value="F:ATP binding"/>
    <property type="evidence" value="ECO:0007669"/>
    <property type="project" value="InterPro"/>
</dbReference>
<keyword evidence="3" id="KW-1185">Reference proteome</keyword>